<dbReference type="Proteomes" id="UP000284842">
    <property type="component" value="Unassembled WGS sequence"/>
</dbReference>
<dbReference type="EMBL" id="NHTK01000792">
    <property type="protein sequence ID" value="PPR05560.1"/>
    <property type="molecule type" value="Genomic_DNA"/>
</dbReference>
<feature type="region of interest" description="Disordered" evidence="1">
    <location>
        <begin position="205"/>
        <end position="271"/>
    </location>
</feature>
<proteinExistence type="predicted"/>
<gene>
    <name evidence="2" type="ORF">CVT24_003299</name>
</gene>
<reference evidence="2 3" key="1">
    <citation type="journal article" date="2018" name="Evol. Lett.">
        <title>Horizontal gene cluster transfer increased hallucinogenic mushroom diversity.</title>
        <authorList>
            <person name="Reynolds H.T."/>
            <person name="Vijayakumar V."/>
            <person name="Gluck-Thaler E."/>
            <person name="Korotkin H.B."/>
            <person name="Matheny P.B."/>
            <person name="Slot J.C."/>
        </authorList>
    </citation>
    <scope>NUCLEOTIDE SEQUENCE [LARGE SCALE GENOMIC DNA]</scope>
    <source>
        <strain evidence="2 3">2629</strain>
    </source>
</reference>
<keyword evidence="3" id="KW-1185">Reference proteome</keyword>
<sequence>MSQHQFNINSYASSSSASSIRYIDTESVSPTSSTFPSTPIRAPRRVTYSGDHPLAYATPPPSSYAPSVSSASSSRVSSTSTLNPNHVNLSPSPQSTAGSSTSTSTSVGRNRSSSVIRAGVQARELRVQAARNAHSSRPIQHPSPLRRDTQPLEGEQVMYMADPCPRPLKVGEGVTEEDAWKRTLEMQEYAAKVSQFARPRQVERLRTVGSMPNMTTNQTLPEPTSSTPSTSTSSASQVKGSKAAGKKRAKKVREEAEEGESDQEPDVDDPEEGQVYIRCHWERTDGQPCGKLLWVWAPGGPAEKVRNSHAIRDHLAKCKYHALEAGHFACKYDDGSYCAKKKLTLDTVDEHVTYSAAGFHRFREVWMKRMTRDWDRQIKPEYYKKGLWWNLLGELKEDFNIPSF</sequence>
<dbReference type="AlphaFoldDB" id="A0A409YRD4"/>
<feature type="region of interest" description="Disordered" evidence="1">
    <location>
        <begin position="26"/>
        <end position="148"/>
    </location>
</feature>
<feature type="compositionally biased region" description="Low complexity" evidence="1">
    <location>
        <begin position="90"/>
        <end position="115"/>
    </location>
</feature>
<feature type="compositionally biased region" description="Acidic residues" evidence="1">
    <location>
        <begin position="255"/>
        <end position="271"/>
    </location>
</feature>
<organism evidence="2 3">
    <name type="scientific">Panaeolus cyanescens</name>
    <dbReference type="NCBI Taxonomy" id="181874"/>
    <lineage>
        <taxon>Eukaryota</taxon>
        <taxon>Fungi</taxon>
        <taxon>Dikarya</taxon>
        <taxon>Basidiomycota</taxon>
        <taxon>Agaricomycotina</taxon>
        <taxon>Agaricomycetes</taxon>
        <taxon>Agaricomycetidae</taxon>
        <taxon>Agaricales</taxon>
        <taxon>Agaricineae</taxon>
        <taxon>Galeropsidaceae</taxon>
        <taxon>Panaeolus</taxon>
    </lineage>
</organism>
<evidence type="ECO:0000313" key="3">
    <source>
        <dbReference type="Proteomes" id="UP000284842"/>
    </source>
</evidence>
<name>A0A409YRD4_9AGAR</name>
<feature type="compositionally biased region" description="Low complexity" evidence="1">
    <location>
        <begin position="223"/>
        <end position="243"/>
    </location>
</feature>
<dbReference type="InParanoid" id="A0A409YRD4"/>
<feature type="compositionally biased region" description="Low complexity" evidence="1">
    <location>
        <begin position="27"/>
        <end position="39"/>
    </location>
</feature>
<accession>A0A409YRD4</accession>
<feature type="compositionally biased region" description="Low complexity" evidence="1">
    <location>
        <begin position="64"/>
        <end position="80"/>
    </location>
</feature>
<feature type="compositionally biased region" description="Polar residues" evidence="1">
    <location>
        <begin position="210"/>
        <end position="222"/>
    </location>
</feature>
<evidence type="ECO:0000313" key="2">
    <source>
        <dbReference type="EMBL" id="PPR05560.1"/>
    </source>
</evidence>
<evidence type="ECO:0000256" key="1">
    <source>
        <dbReference type="SAM" id="MobiDB-lite"/>
    </source>
</evidence>
<comment type="caution">
    <text evidence="2">The sequence shown here is derived from an EMBL/GenBank/DDBJ whole genome shotgun (WGS) entry which is preliminary data.</text>
</comment>
<protein>
    <submittedName>
        <fullName evidence="2">Uncharacterized protein</fullName>
    </submittedName>
</protein>